<dbReference type="AlphaFoldDB" id="A0A8K0ESH8"/>
<protein>
    <submittedName>
        <fullName evidence="8">ANGPT2 protein</fullName>
    </submittedName>
</protein>
<dbReference type="GO" id="GO:0034116">
    <property type="term" value="P:positive regulation of heterotypic cell-cell adhesion"/>
    <property type="evidence" value="ECO:0007669"/>
    <property type="project" value="TreeGrafter"/>
</dbReference>
<feature type="signal peptide" evidence="6">
    <location>
        <begin position="1"/>
        <end position="19"/>
    </location>
</feature>
<dbReference type="CDD" id="cd00087">
    <property type="entry name" value="FReD"/>
    <property type="match status" value="1"/>
</dbReference>
<dbReference type="SMART" id="SM00186">
    <property type="entry name" value="FBG"/>
    <property type="match status" value="1"/>
</dbReference>
<dbReference type="GO" id="GO:0005577">
    <property type="term" value="C:fibrinogen complex"/>
    <property type="evidence" value="ECO:0007669"/>
    <property type="project" value="TreeGrafter"/>
</dbReference>
<dbReference type="FunFam" id="3.90.215.10:FF:000001">
    <property type="entry name" value="Tenascin isoform 1"/>
    <property type="match status" value="1"/>
</dbReference>
<sequence length="434" mass="47409">MCPVLVLQLSAIAAALCAAQLVLTAGQPLEPAGTSTTDSPQHSWCSQPASPWSQLEPVPPITLLVIRFVSVVGLVSNPIANPQVSAIAAALCAAQLALTAGQPLEPAGTGTTDHPAGHQAAPCPCGAGMRQQHDSLMGEVTKLSEKTDLQLEGIHDSIRRLEKLLLSLQLSSTPQHQDQTKEAPGVQDTPTSLPNTPPRDKTPEAPAEDCSQLYRRGYRTSGVFTISPRAGAQFRIWCDMETAGGGWSVIQRRVDGSVPFNRTWDEYKWGFGTVEGEFWLGNDKIHQLTDRGDLRLRVDLQDWEGNAAYAEYNTFRLSDERNKYRLQIYGYSGTAGDAMTGSDPNNGAPFSTLDRDNDGHTGTSCAQRYGGQGGWWFHNCGQSYLNGRYLRACGFACPYAQGVVWSVWKNFHYSLQQASMKVRPNNFQLSHNKN</sequence>
<dbReference type="NCBIfam" id="NF040941">
    <property type="entry name" value="GGGWT_bact"/>
    <property type="match status" value="1"/>
</dbReference>
<evidence type="ECO:0000256" key="1">
    <source>
        <dbReference type="ARBA" id="ARBA00004613"/>
    </source>
</evidence>
<keyword evidence="3" id="KW-1015">Disulfide bond</keyword>
<dbReference type="PROSITE" id="PS51406">
    <property type="entry name" value="FIBRINOGEN_C_2"/>
    <property type="match status" value="1"/>
</dbReference>
<dbReference type="InterPro" id="IPR020837">
    <property type="entry name" value="Fibrinogen_CS"/>
</dbReference>
<keyword evidence="6" id="KW-0732">Signal</keyword>
<keyword evidence="2" id="KW-0964">Secreted</keyword>
<evidence type="ECO:0000313" key="9">
    <source>
        <dbReference type="Proteomes" id="UP000838412"/>
    </source>
</evidence>
<name>A0A8K0ESH8_BRALA</name>
<evidence type="ECO:0000313" key="8">
    <source>
        <dbReference type="EMBL" id="CAH1264404.1"/>
    </source>
</evidence>
<dbReference type="GO" id="GO:0030674">
    <property type="term" value="F:protein-macromolecule adaptor activity"/>
    <property type="evidence" value="ECO:0007669"/>
    <property type="project" value="TreeGrafter"/>
</dbReference>
<evidence type="ECO:0000256" key="6">
    <source>
        <dbReference type="SAM" id="SignalP"/>
    </source>
</evidence>
<dbReference type="Proteomes" id="UP000838412">
    <property type="component" value="Chromosome 5"/>
</dbReference>
<organism evidence="8 9">
    <name type="scientific">Branchiostoma lanceolatum</name>
    <name type="common">Common lancelet</name>
    <name type="synonym">Amphioxus lanceolatum</name>
    <dbReference type="NCBI Taxonomy" id="7740"/>
    <lineage>
        <taxon>Eukaryota</taxon>
        <taxon>Metazoa</taxon>
        <taxon>Chordata</taxon>
        <taxon>Cephalochordata</taxon>
        <taxon>Leptocardii</taxon>
        <taxon>Amphioxiformes</taxon>
        <taxon>Branchiostomatidae</taxon>
        <taxon>Branchiostoma</taxon>
    </lineage>
</organism>
<dbReference type="PANTHER" id="PTHR47221">
    <property type="entry name" value="FIBRINOGEN ALPHA CHAIN"/>
    <property type="match status" value="1"/>
</dbReference>
<feature type="chain" id="PRO_5035476839" evidence="6">
    <location>
        <begin position="20"/>
        <end position="434"/>
    </location>
</feature>
<dbReference type="PANTHER" id="PTHR47221:SF5">
    <property type="entry name" value="FIBRINOGEN C-TERMINAL DOMAIN-CONTAINING PROTEIN"/>
    <property type="match status" value="1"/>
</dbReference>
<dbReference type="Gene3D" id="4.10.530.10">
    <property type="entry name" value="Gamma-fibrinogen Carboxyl Terminal Fragment, domain 2"/>
    <property type="match status" value="1"/>
</dbReference>
<gene>
    <name evidence="8" type="primary">ANGPT2</name>
    <name evidence="8" type="ORF">BLAG_LOCUS18784</name>
</gene>
<comment type="subcellular location">
    <subcellularLocation>
        <location evidence="1">Secreted</location>
    </subcellularLocation>
</comment>
<evidence type="ECO:0000256" key="4">
    <source>
        <dbReference type="ARBA" id="ARBA00023180"/>
    </source>
</evidence>
<dbReference type="Gene3D" id="3.90.215.10">
    <property type="entry name" value="Gamma Fibrinogen, chain A, domain 1"/>
    <property type="match status" value="1"/>
</dbReference>
<dbReference type="InterPro" id="IPR014716">
    <property type="entry name" value="Fibrinogen_a/b/g_C_1"/>
</dbReference>
<dbReference type="InterPro" id="IPR002181">
    <property type="entry name" value="Fibrinogen_a/b/g_C_dom"/>
</dbReference>
<dbReference type="GO" id="GO:0005201">
    <property type="term" value="F:extracellular matrix structural constituent"/>
    <property type="evidence" value="ECO:0007669"/>
    <property type="project" value="TreeGrafter"/>
</dbReference>
<dbReference type="PROSITE" id="PS00514">
    <property type="entry name" value="FIBRINOGEN_C_1"/>
    <property type="match status" value="1"/>
</dbReference>
<dbReference type="EMBL" id="OV696690">
    <property type="protein sequence ID" value="CAH1264404.1"/>
    <property type="molecule type" value="Genomic_DNA"/>
</dbReference>
<evidence type="ECO:0000256" key="5">
    <source>
        <dbReference type="SAM" id="MobiDB-lite"/>
    </source>
</evidence>
<evidence type="ECO:0000256" key="2">
    <source>
        <dbReference type="ARBA" id="ARBA00022525"/>
    </source>
</evidence>
<dbReference type="InterPro" id="IPR037579">
    <property type="entry name" value="FIB_ANG-like"/>
</dbReference>
<accession>A0A8K0ESH8</accession>
<dbReference type="OrthoDB" id="6121324at2759"/>
<keyword evidence="4" id="KW-0325">Glycoprotein</keyword>
<feature type="domain" description="Fibrinogen C-terminal" evidence="7">
    <location>
        <begin position="201"/>
        <end position="426"/>
    </location>
</feature>
<reference evidence="8" key="1">
    <citation type="submission" date="2022-01" db="EMBL/GenBank/DDBJ databases">
        <authorList>
            <person name="Braso-Vives M."/>
        </authorList>
    </citation>
    <scope>NUCLEOTIDE SEQUENCE</scope>
</reference>
<keyword evidence="9" id="KW-1185">Reference proteome</keyword>
<dbReference type="Pfam" id="PF00147">
    <property type="entry name" value="Fibrinogen_C"/>
    <property type="match status" value="1"/>
</dbReference>
<proteinExistence type="predicted"/>
<dbReference type="InterPro" id="IPR036056">
    <property type="entry name" value="Fibrinogen-like_C"/>
</dbReference>
<feature type="region of interest" description="Disordered" evidence="5">
    <location>
        <begin position="172"/>
        <end position="211"/>
    </location>
</feature>
<evidence type="ECO:0000259" key="7">
    <source>
        <dbReference type="PROSITE" id="PS51406"/>
    </source>
</evidence>
<evidence type="ECO:0000256" key="3">
    <source>
        <dbReference type="ARBA" id="ARBA00023157"/>
    </source>
</evidence>
<dbReference type="SUPFAM" id="SSF56496">
    <property type="entry name" value="Fibrinogen C-terminal domain-like"/>
    <property type="match status" value="1"/>
</dbReference>